<dbReference type="PROSITE" id="PS50943">
    <property type="entry name" value="HTH_CROC1"/>
    <property type="match status" value="1"/>
</dbReference>
<dbReference type="SUPFAM" id="SSF47413">
    <property type="entry name" value="lambda repressor-like DNA-binding domains"/>
    <property type="match status" value="1"/>
</dbReference>
<evidence type="ECO:0000259" key="1">
    <source>
        <dbReference type="PROSITE" id="PS50943"/>
    </source>
</evidence>
<dbReference type="GO" id="GO:0003677">
    <property type="term" value="F:DNA binding"/>
    <property type="evidence" value="ECO:0007669"/>
    <property type="project" value="InterPro"/>
</dbReference>
<dbReference type="Pfam" id="PF01381">
    <property type="entry name" value="HTH_3"/>
    <property type="match status" value="1"/>
</dbReference>
<evidence type="ECO:0000313" key="3">
    <source>
        <dbReference type="Proteomes" id="UP000178187"/>
    </source>
</evidence>
<dbReference type="Gene3D" id="1.10.260.40">
    <property type="entry name" value="lambda repressor-like DNA-binding domains"/>
    <property type="match status" value="1"/>
</dbReference>
<dbReference type="Proteomes" id="UP000178187">
    <property type="component" value="Unassembled WGS sequence"/>
</dbReference>
<comment type="caution">
    <text evidence="2">The sequence shown here is derived from an EMBL/GenBank/DDBJ whole genome shotgun (WGS) entry which is preliminary data.</text>
</comment>
<sequence>MQMKKRFSQRGFAKHLGIDRSYYAKVEKGNADISFIMLRRICRGLGIKMGKLFKRIEDHLK</sequence>
<organism evidence="2 3">
    <name type="scientific">Candidatus Danuiimicrobium aquiferis</name>
    <dbReference type="NCBI Taxonomy" id="1801832"/>
    <lineage>
        <taxon>Bacteria</taxon>
        <taxon>Pseudomonadati</taxon>
        <taxon>Candidatus Omnitrophota</taxon>
        <taxon>Candidatus Danuiimicrobium</taxon>
    </lineage>
</organism>
<dbReference type="AlphaFoldDB" id="A0A1G1KYU7"/>
<dbReference type="EMBL" id="MHFR01000037">
    <property type="protein sequence ID" value="OGW98077.1"/>
    <property type="molecule type" value="Genomic_DNA"/>
</dbReference>
<evidence type="ECO:0000313" key="2">
    <source>
        <dbReference type="EMBL" id="OGW98077.1"/>
    </source>
</evidence>
<dbReference type="SMART" id="SM00530">
    <property type="entry name" value="HTH_XRE"/>
    <property type="match status" value="1"/>
</dbReference>
<proteinExistence type="predicted"/>
<dbReference type="InterPro" id="IPR001387">
    <property type="entry name" value="Cro/C1-type_HTH"/>
</dbReference>
<protein>
    <recommendedName>
        <fullName evidence="1">HTH cro/C1-type domain-containing protein</fullName>
    </recommendedName>
</protein>
<accession>A0A1G1KYU7</accession>
<dbReference type="CDD" id="cd00093">
    <property type="entry name" value="HTH_XRE"/>
    <property type="match status" value="1"/>
</dbReference>
<reference evidence="2 3" key="1">
    <citation type="journal article" date="2016" name="Nat. Commun.">
        <title>Thousands of microbial genomes shed light on interconnected biogeochemical processes in an aquifer system.</title>
        <authorList>
            <person name="Anantharaman K."/>
            <person name="Brown C.T."/>
            <person name="Hug L.A."/>
            <person name="Sharon I."/>
            <person name="Castelle C.J."/>
            <person name="Probst A.J."/>
            <person name="Thomas B.C."/>
            <person name="Singh A."/>
            <person name="Wilkins M.J."/>
            <person name="Karaoz U."/>
            <person name="Brodie E.L."/>
            <person name="Williams K.H."/>
            <person name="Hubbard S.S."/>
            <person name="Banfield J.F."/>
        </authorList>
    </citation>
    <scope>NUCLEOTIDE SEQUENCE [LARGE SCALE GENOMIC DNA]</scope>
</reference>
<gene>
    <name evidence="2" type="ORF">A3G33_07565</name>
</gene>
<feature type="domain" description="HTH cro/C1-type" evidence="1">
    <location>
        <begin position="4"/>
        <end position="52"/>
    </location>
</feature>
<dbReference type="InterPro" id="IPR010982">
    <property type="entry name" value="Lambda_DNA-bd_dom_sf"/>
</dbReference>
<name>A0A1G1KYU7_9BACT</name>